<evidence type="ECO:0000313" key="2">
    <source>
        <dbReference type="EMBL" id="ABD75166.1"/>
    </source>
</evidence>
<dbReference type="Gene3D" id="3.90.1560.10">
    <property type="entry name" value="ComB-like"/>
    <property type="match status" value="1"/>
</dbReference>
<dbReference type="EMBL" id="DQ403620">
    <property type="protein sequence ID" value="ABD75166.1"/>
    <property type="molecule type" value="Genomic_DNA"/>
</dbReference>
<name>D1CTL2_SINTE</name>
<reference evidence="2" key="1">
    <citation type="submission" date="2006-02" db="EMBL/GenBank/DDBJ databases">
        <title>Sampling the accessory genome of the Sinorhizobium genus by suppressive subtractive hybridization.</title>
        <authorList>
            <person name="Moulin L."/>
            <person name="Ghazoui Z."/>
            <person name="Young P."/>
        </authorList>
    </citation>
    <scope>NUCLEOTIDE SEQUENCE</scope>
    <source>
        <strain evidence="2">LMG7834</strain>
    </source>
</reference>
<dbReference type="GO" id="GO:0000287">
    <property type="term" value="F:magnesium ion binding"/>
    <property type="evidence" value="ECO:0007669"/>
    <property type="project" value="InterPro"/>
</dbReference>
<dbReference type="GO" id="GO:0050532">
    <property type="term" value="F:2-phosphosulfolactate phosphatase activity"/>
    <property type="evidence" value="ECO:0007669"/>
    <property type="project" value="InterPro"/>
</dbReference>
<feature type="non-terminal residue" evidence="2">
    <location>
        <position position="1"/>
    </location>
</feature>
<dbReference type="Pfam" id="PF04029">
    <property type="entry name" value="2-ph_phosp"/>
    <property type="match status" value="1"/>
</dbReference>
<proteinExistence type="predicted"/>
<protein>
    <recommendedName>
        <fullName evidence="1">Probable 2-phosphosulfolactate phosphatase</fullName>
    </recommendedName>
</protein>
<dbReference type="SUPFAM" id="SSF142823">
    <property type="entry name" value="ComB-like"/>
    <property type="match status" value="1"/>
</dbReference>
<dbReference type="AlphaFoldDB" id="D1CTL2"/>
<evidence type="ECO:0000256" key="1">
    <source>
        <dbReference type="ARBA" id="ARBA00021948"/>
    </source>
</evidence>
<dbReference type="InterPro" id="IPR036702">
    <property type="entry name" value="ComB-like_sf"/>
</dbReference>
<dbReference type="InterPro" id="IPR005238">
    <property type="entry name" value="ComB-like"/>
</dbReference>
<accession>D1CTL2</accession>
<organism evidence="2">
    <name type="scientific">Sinorhizobium terangae</name>
    <dbReference type="NCBI Taxonomy" id="110322"/>
    <lineage>
        <taxon>Bacteria</taxon>
        <taxon>Pseudomonadati</taxon>
        <taxon>Pseudomonadota</taxon>
        <taxon>Alphaproteobacteria</taxon>
        <taxon>Hyphomicrobiales</taxon>
        <taxon>Rhizobiaceae</taxon>
        <taxon>Sinorhizobium/Ensifer group</taxon>
        <taxon>Sinorhizobium</taxon>
    </lineage>
</organism>
<sequence>LAGHDSVELEDSASLAHGFTNSQDNAIAVLMSSMTGGRFINNDRQHDVEFCALLNESAVVPVVTTHAEVCDHPVYLLNAQ</sequence>